<dbReference type="Pfam" id="PF12796">
    <property type="entry name" value="Ank_2"/>
    <property type="match status" value="1"/>
</dbReference>
<evidence type="ECO:0000313" key="6">
    <source>
        <dbReference type="Ensembl" id="ENSLOCP00000021739.1"/>
    </source>
</evidence>
<dbReference type="HOGENOM" id="CLU_042805_0_0_1"/>
<dbReference type="PROSITE" id="PS50297">
    <property type="entry name" value="ANK_REP_REGION"/>
    <property type="match status" value="2"/>
</dbReference>
<feature type="region of interest" description="Disordered" evidence="5">
    <location>
        <begin position="167"/>
        <end position="225"/>
    </location>
</feature>
<dbReference type="PANTHER" id="PTHR24156">
    <property type="entry name" value="ANK_REP_REGION DOMAIN-CONTAINING PROTEIN"/>
    <property type="match status" value="1"/>
</dbReference>
<feature type="repeat" description="ANK" evidence="4">
    <location>
        <begin position="10"/>
        <end position="42"/>
    </location>
</feature>
<dbReference type="Ensembl" id="ENSLOCT00000021776.1">
    <property type="protein sequence ID" value="ENSLOCP00000021739.1"/>
    <property type="gene ID" value="ENSLOCG00000017634.1"/>
</dbReference>
<comment type="similarity">
    <text evidence="1">Belongs to the ANKRD34 family.</text>
</comment>
<dbReference type="Pfam" id="PF13637">
    <property type="entry name" value="Ank_4"/>
    <property type="match status" value="1"/>
</dbReference>
<reference evidence="6" key="3">
    <citation type="submission" date="2025-09" db="UniProtKB">
        <authorList>
            <consortium name="Ensembl"/>
        </authorList>
    </citation>
    <scope>IDENTIFICATION</scope>
</reference>
<reference evidence="7" key="1">
    <citation type="submission" date="2011-12" db="EMBL/GenBank/DDBJ databases">
        <title>The Draft Genome of Lepisosteus oculatus.</title>
        <authorList>
            <consortium name="The Broad Institute Genome Assembly &amp; Analysis Group"/>
            <consortium name="Computational R&amp;D Group"/>
            <consortium name="and Sequencing Platform"/>
            <person name="Di Palma F."/>
            <person name="Alfoldi J."/>
            <person name="Johnson J."/>
            <person name="Berlin A."/>
            <person name="Gnerre S."/>
            <person name="Jaffe D."/>
            <person name="MacCallum I."/>
            <person name="Young S."/>
            <person name="Walker B.J."/>
            <person name="Lander E.S."/>
            <person name="Lindblad-Toh K."/>
        </authorList>
    </citation>
    <scope>NUCLEOTIDE SEQUENCE [LARGE SCALE GENOMIC DNA]</scope>
</reference>
<dbReference type="PROSITE" id="PS50088">
    <property type="entry name" value="ANK_REPEAT"/>
    <property type="match status" value="2"/>
</dbReference>
<accession>W5NM80</accession>
<protein>
    <submittedName>
        <fullName evidence="6">Uncharacterized protein</fullName>
    </submittedName>
</protein>
<evidence type="ECO:0000256" key="2">
    <source>
        <dbReference type="ARBA" id="ARBA00022737"/>
    </source>
</evidence>
<dbReference type="SUPFAM" id="SSF48403">
    <property type="entry name" value="Ankyrin repeat"/>
    <property type="match status" value="1"/>
</dbReference>
<evidence type="ECO:0000256" key="3">
    <source>
        <dbReference type="ARBA" id="ARBA00023043"/>
    </source>
</evidence>
<feature type="compositionally biased region" description="Pro residues" evidence="5">
    <location>
        <begin position="455"/>
        <end position="480"/>
    </location>
</feature>
<evidence type="ECO:0000256" key="4">
    <source>
        <dbReference type="PROSITE-ProRule" id="PRU00023"/>
    </source>
</evidence>
<dbReference type="PANTHER" id="PTHR24156:SF7">
    <property type="entry name" value="ANKYRIN REPEAT DOMAIN-CONTAINING PROTEIN 34B-LIKE"/>
    <property type="match status" value="1"/>
</dbReference>
<dbReference type="Bgee" id="ENSLOCG00000017634">
    <property type="expression patterns" value="Expressed in muscle tissue and 1 other cell type or tissue"/>
</dbReference>
<evidence type="ECO:0000256" key="1">
    <source>
        <dbReference type="ARBA" id="ARBA00010029"/>
    </source>
</evidence>
<feature type="compositionally biased region" description="Polar residues" evidence="5">
    <location>
        <begin position="296"/>
        <end position="314"/>
    </location>
</feature>
<proteinExistence type="inferred from homology"/>
<sequence length="517" mass="56092">KMGEPWDYLTDGSPLIKAAHLGKLRLVRLLVEGGAQVNERNQTGETPLLAACKARQGDQPVTSQLKLLSYLLDHQADPNGQDRTGRTALMYACREKAGPEVAALLLDRGADPSLEDYAGASALVYAVNAKEKATLQVLLDACRERGRDIIIISKDLTARGHAVTKRYLNVPPSPDDEGHSSPDSCTSPSEIELQTGSPSSEAEGGNIFDFRGTSKRGAPAPLRENACARPKLDSWAGKNHRLRSEPWLEIHNLTHLQDAYEESLRGGGWAQEEKEEEEETEQGQLETELRVLAVSRRTSCSKSTDSAQVSSSETARARTPAPETSKSPRRSSIEKLPTSTKSRVLGRRNTLTAAPDRPLLQLPHLAPDPCSSDLHLQPGNNVEPTPVETQGSRQAPGRKGQLSSAPGRRSLSIESTEGSQGVFAGDVTGKRRLPERRPQEGAMPSGSQARSSFLPPLPSGPSPAPAGLRPPAPTEKPPWRPLCGSRFAAGQEKRVQRRHSIQLEQMKHPGSYEEILL</sequence>
<feature type="region of interest" description="Disordered" evidence="5">
    <location>
        <begin position="264"/>
        <end position="496"/>
    </location>
</feature>
<dbReference type="InParanoid" id="W5NM80"/>
<feature type="compositionally biased region" description="Polar residues" evidence="5">
    <location>
        <begin position="378"/>
        <end position="393"/>
    </location>
</feature>
<feature type="repeat" description="ANK" evidence="4">
    <location>
        <begin position="84"/>
        <end position="117"/>
    </location>
</feature>
<dbReference type="OMA" id="PINRNLH"/>
<dbReference type="STRING" id="7918.ENSLOCP00000021739"/>
<dbReference type="AlphaFoldDB" id="W5NM80"/>
<keyword evidence="7" id="KW-1185">Reference proteome</keyword>
<dbReference type="Proteomes" id="UP000018468">
    <property type="component" value="Linkage group LG19"/>
</dbReference>
<dbReference type="eggNOG" id="ENOG502RWTC">
    <property type="taxonomic scope" value="Eukaryota"/>
</dbReference>
<dbReference type="GeneTree" id="ENSGT00390000012355"/>
<evidence type="ECO:0000256" key="5">
    <source>
        <dbReference type="SAM" id="MobiDB-lite"/>
    </source>
</evidence>
<dbReference type="InterPro" id="IPR036770">
    <property type="entry name" value="Ankyrin_rpt-contain_sf"/>
</dbReference>
<keyword evidence="2" id="KW-0677">Repeat</keyword>
<keyword evidence="3 4" id="KW-0040">ANK repeat</keyword>
<dbReference type="EMBL" id="AHAT01010951">
    <property type="status" value="NOT_ANNOTATED_CDS"/>
    <property type="molecule type" value="Genomic_DNA"/>
</dbReference>
<organism evidence="6 7">
    <name type="scientific">Lepisosteus oculatus</name>
    <name type="common">Spotted gar</name>
    <dbReference type="NCBI Taxonomy" id="7918"/>
    <lineage>
        <taxon>Eukaryota</taxon>
        <taxon>Metazoa</taxon>
        <taxon>Chordata</taxon>
        <taxon>Craniata</taxon>
        <taxon>Vertebrata</taxon>
        <taxon>Euteleostomi</taxon>
        <taxon>Actinopterygii</taxon>
        <taxon>Neopterygii</taxon>
        <taxon>Holostei</taxon>
        <taxon>Semionotiformes</taxon>
        <taxon>Lepisosteidae</taxon>
        <taxon>Lepisosteus</taxon>
    </lineage>
</organism>
<feature type="compositionally biased region" description="Polar residues" evidence="5">
    <location>
        <begin position="181"/>
        <end position="200"/>
    </location>
</feature>
<reference evidence="6" key="2">
    <citation type="submission" date="2025-08" db="UniProtKB">
        <authorList>
            <consortium name="Ensembl"/>
        </authorList>
    </citation>
    <scope>IDENTIFICATION</scope>
</reference>
<dbReference type="SMART" id="SM00248">
    <property type="entry name" value="ANK"/>
    <property type="match status" value="4"/>
</dbReference>
<dbReference type="InterPro" id="IPR002110">
    <property type="entry name" value="Ankyrin_rpt"/>
</dbReference>
<dbReference type="Gene3D" id="1.25.40.20">
    <property type="entry name" value="Ankyrin repeat-containing domain"/>
    <property type="match status" value="1"/>
</dbReference>
<name>W5NM80_LEPOC</name>
<dbReference type="InterPro" id="IPR042637">
    <property type="entry name" value="AN34A/B/C"/>
</dbReference>
<evidence type="ECO:0000313" key="7">
    <source>
        <dbReference type="Proteomes" id="UP000018468"/>
    </source>
</evidence>